<name>A0A2N7PIZ4_9BACT</name>
<dbReference type="GO" id="GO:0019843">
    <property type="term" value="F:rRNA binding"/>
    <property type="evidence" value="ECO:0007669"/>
    <property type="project" value="UniProtKB-UniRule"/>
</dbReference>
<feature type="binding site" evidence="7">
    <location>
        <begin position="331"/>
        <end position="338"/>
    </location>
    <ligand>
        <name>ATP</name>
        <dbReference type="ChEBI" id="CHEBI:30616"/>
    </ligand>
</feature>
<evidence type="ECO:0000256" key="3">
    <source>
        <dbReference type="ARBA" id="ARBA00022801"/>
    </source>
</evidence>
<evidence type="ECO:0000313" key="10">
    <source>
        <dbReference type="EMBL" id="PMP62328.1"/>
    </source>
</evidence>
<dbReference type="GO" id="GO:0004519">
    <property type="term" value="F:endonuclease activity"/>
    <property type="evidence" value="ECO:0007669"/>
    <property type="project" value="UniProtKB-UniRule"/>
</dbReference>
<dbReference type="PANTHER" id="PTHR48466:SF2">
    <property type="entry name" value="OS10G0509000 PROTEIN"/>
    <property type="match status" value="1"/>
</dbReference>
<dbReference type="InterPro" id="IPR002625">
    <property type="entry name" value="Smr_dom"/>
</dbReference>
<dbReference type="SMART" id="SM00463">
    <property type="entry name" value="SMR"/>
    <property type="match status" value="1"/>
</dbReference>
<dbReference type="InterPro" id="IPR036187">
    <property type="entry name" value="DNA_mismatch_repair_MutS_sf"/>
</dbReference>
<dbReference type="InterPro" id="IPR036063">
    <property type="entry name" value="Smr_dom_sf"/>
</dbReference>
<dbReference type="GO" id="GO:0072344">
    <property type="term" value="P:rescue of stalled ribosome"/>
    <property type="evidence" value="ECO:0007669"/>
    <property type="project" value="UniProtKB-UniRule"/>
</dbReference>
<dbReference type="InterPro" id="IPR027417">
    <property type="entry name" value="P-loop_NTPase"/>
</dbReference>
<dbReference type="GO" id="GO:0030983">
    <property type="term" value="F:mismatched DNA binding"/>
    <property type="evidence" value="ECO:0007669"/>
    <property type="project" value="InterPro"/>
</dbReference>
<dbReference type="PIRSF" id="PIRSF005814">
    <property type="entry name" value="MutS_YshD"/>
    <property type="match status" value="1"/>
</dbReference>
<comment type="subunit">
    <text evidence="7">Homodimer. Binds to stalled ribosomes, contacting rRNA.</text>
</comment>
<keyword evidence="8" id="KW-0175">Coiled coil</keyword>
<feature type="coiled-coil region" evidence="8">
    <location>
        <begin position="516"/>
        <end position="575"/>
    </location>
</feature>
<dbReference type="SUPFAM" id="SSF160443">
    <property type="entry name" value="SMR domain-like"/>
    <property type="match status" value="1"/>
</dbReference>
<proteinExistence type="inferred from homology"/>
<gene>
    <name evidence="7" type="primary">mutS2</name>
    <name evidence="7" type="synonym">rqcU</name>
    <name evidence="10" type="ORF">C0197_04840</name>
</gene>
<dbReference type="SUPFAM" id="SSF48334">
    <property type="entry name" value="DNA repair protein MutS, domain III"/>
    <property type="match status" value="1"/>
</dbReference>
<dbReference type="GO" id="GO:0005524">
    <property type="term" value="F:ATP binding"/>
    <property type="evidence" value="ECO:0007669"/>
    <property type="project" value="UniProtKB-UniRule"/>
</dbReference>
<sequence>MPKDFAFLEWDQLKERLLPYLKTEKARENLKTLQPFFSLEKALVLRDKTFFIWQELEKGRKIELPNLPSLEELFQKSSKRGFFLPKEVSQLALWIETALHLANFLENSPFSELISYLPDLELLYQRLKEIFELERGELRDRASYKLYLIRKKRRELEEELIFRIERLKEFYWKKGYLNEDLYLQKEGRYVLPAKPEFKNKIRGVIRGFSQSGATVFIEPLSIIELTNELEEVIWQEEKEVLRILKEISQEIFLLERAFRRIEEIIADFDLALAKALLGRIYRGVFPEIVKNGTLILEEAFHPLLFFRALEREMPFPVKNNYYLERALLITGPNLGGKTVTLKTIGISVLMALNGFLIPAKKAVIPFFSKILVDLGDEQDLWEGESSFSSHLKNLKRILEKADEETLVLLDEPGRGTNPEEGAALIWAIIERLLDKGAKIVLTTHSHLLKSLSSQRKEFQFAKVDFDRKNYAPTYKLDYGYLGDSHAFDMAKKIGIEEEILERAKEFLQNKDFFALEERYLKEIEALENLKRTFEERLKTLEREKANLEKTKEALKKRMEEEIKALESKWQEEFLKFLNSLPREISRKKALEKFQEFLEKSIPSPFEETFKEGDKVYVEPFKCEGIIQKLGEKKAEILSGNIKLEVPLRALKKTNKTSLPFNIQKNKIFLKEEVFNSKETINLIGEDVETALTLLEKKINECFMRKKGVLLVIHGHGTGKLRSALRKYLTEHPLVESIEEAPPNEGGGGATRVYLAKKE</sequence>
<dbReference type="SMART" id="SM00533">
    <property type="entry name" value="MUTSd"/>
    <property type="match status" value="1"/>
</dbReference>
<keyword evidence="2 7" id="KW-0547">Nucleotide-binding</keyword>
<keyword evidence="6 7" id="KW-0238">DNA-binding</keyword>
<comment type="caution">
    <text evidence="10">The sequence shown here is derived from an EMBL/GenBank/DDBJ whole genome shotgun (WGS) entry which is preliminary data.</text>
</comment>
<dbReference type="HAMAP" id="MF_00092">
    <property type="entry name" value="MutS2"/>
    <property type="match status" value="1"/>
</dbReference>
<keyword evidence="3 7" id="KW-0378">Hydrolase</keyword>
<reference evidence="10 11" key="1">
    <citation type="submission" date="2018-01" db="EMBL/GenBank/DDBJ databases">
        <title>Metagenomic assembled genomes from two thermal pools in the Uzon Caldera, Kamchatka, Russia.</title>
        <authorList>
            <person name="Wilkins L."/>
            <person name="Ettinger C."/>
        </authorList>
    </citation>
    <scope>NUCLEOTIDE SEQUENCE [LARGE SCALE GENOMIC DNA]</scope>
    <source>
        <strain evidence="10">ZAV-15</strain>
    </source>
</reference>
<comment type="function">
    <text evidence="7">Endonuclease that is involved in the suppression of homologous recombination and thus may have a key role in the control of bacterial genetic diversity.</text>
</comment>
<keyword evidence="5 7" id="KW-0694">RNA-binding</keyword>
<dbReference type="InterPro" id="IPR007696">
    <property type="entry name" value="DNA_mismatch_repair_MutS_core"/>
</dbReference>
<evidence type="ECO:0000256" key="2">
    <source>
        <dbReference type="ARBA" id="ARBA00022741"/>
    </source>
</evidence>
<dbReference type="GO" id="GO:0140664">
    <property type="term" value="F:ATP-dependent DNA damage sensor activity"/>
    <property type="evidence" value="ECO:0007669"/>
    <property type="project" value="InterPro"/>
</dbReference>
<dbReference type="GO" id="GO:0043023">
    <property type="term" value="F:ribosomal large subunit binding"/>
    <property type="evidence" value="ECO:0007669"/>
    <property type="project" value="UniProtKB-UniRule"/>
</dbReference>
<keyword evidence="7" id="KW-0255">Endonuclease</keyword>
<dbReference type="NCBIfam" id="TIGR01069">
    <property type="entry name" value="mutS2"/>
    <property type="match status" value="1"/>
</dbReference>
<dbReference type="GO" id="GO:0045910">
    <property type="term" value="P:negative regulation of DNA recombination"/>
    <property type="evidence" value="ECO:0007669"/>
    <property type="project" value="InterPro"/>
</dbReference>
<dbReference type="InterPro" id="IPR005747">
    <property type="entry name" value="MutS2"/>
</dbReference>
<feature type="domain" description="Smr" evidence="9">
    <location>
        <begin position="680"/>
        <end position="755"/>
    </location>
</feature>
<keyword evidence="1 7" id="KW-0699">rRNA-binding</keyword>
<dbReference type="EC" id="3.1.-.-" evidence="7"/>
<comment type="similarity">
    <text evidence="7">Belongs to the DNA mismatch repair MutS family. MutS2 subfamily.</text>
</comment>
<dbReference type="GO" id="GO:0006298">
    <property type="term" value="P:mismatch repair"/>
    <property type="evidence" value="ECO:0007669"/>
    <property type="project" value="InterPro"/>
</dbReference>
<dbReference type="Proteomes" id="UP000235731">
    <property type="component" value="Unassembled WGS sequence"/>
</dbReference>
<accession>A0A2N7PIZ4</accession>
<dbReference type="PROSITE" id="PS50828">
    <property type="entry name" value="SMR"/>
    <property type="match status" value="1"/>
</dbReference>
<dbReference type="InterPro" id="IPR000432">
    <property type="entry name" value="DNA_mismatch_repair_MutS_C"/>
</dbReference>
<dbReference type="Gene3D" id="3.40.50.300">
    <property type="entry name" value="P-loop containing nucleotide triphosphate hydrolases"/>
    <property type="match status" value="1"/>
</dbReference>
<evidence type="ECO:0000259" key="9">
    <source>
        <dbReference type="PROSITE" id="PS50828"/>
    </source>
</evidence>
<dbReference type="SMART" id="SM00534">
    <property type="entry name" value="MUTSac"/>
    <property type="match status" value="1"/>
</dbReference>
<evidence type="ECO:0000256" key="4">
    <source>
        <dbReference type="ARBA" id="ARBA00022840"/>
    </source>
</evidence>
<evidence type="ECO:0000313" key="11">
    <source>
        <dbReference type="Proteomes" id="UP000235731"/>
    </source>
</evidence>
<dbReference type="InterPro" id="IPR045076">
    <property type="entry name" value="MutS"/>
</dbReference>
<keyword evidence="4 7" id="KW-0067">ATP-binding</keyword>
<dbReference type="Gene3D" id="3.30.1370.110">
    <property type="match status" value="1"/>
</dbReference>
<dbReference type="EMBL" id="PNIE01000066">
    <property type="protein sequence ID" value="PMP62328.1"/>
    <property type="molecule type" value="Genomic_DNA"/>
</dbReference>
<protein>
    <recommendedName>
        <fullName evidence="7">Endonuclease MutS2</fullName>
        <ecNumber evidence="7">3.1.-.-</ecNumber>
    </recommendedName>
    <alternativeName>
        <fullName evidence="7">Ribosome-associated protein quality control-upstream factor</fullName>
        <shortName evidence="7">RQC-upstream factor</shortName>
        <shortName evidence="7">RqcU</shortName>
        <ecNumber evidence="7">3.6.4.-</ecNumber>
    </alternativeName>
</protein>
<evidence type="ECO:0000256" key="5">
    <source>
        <dbReference type="ARBA" id="ARBA00022884"/>
    </source>
</evidence>
<organism evidence="10 11">
    <name type="scientific">Caldimicrobium thiodismutans</name>
    <dbReference type="NCBI Taxonomy" id="1653476"/>
    <lineage>
        <taxon>Bacteria</taxon>
        <taxon>Pseudomonadati</taxon>
        <taxon>Thermodesulfobacteriota</taxon>
        <taxon>Thermodesulfobacteria</taxon>
        <taxon>Thermodesulfobacteriales</taxon>
        <taxon>Thermodesulfobacteriaceae</taxon>
        <taxon>Caldimicrobium</taxon>
    </lineage>
</organism>
<evidence type="ECO:0000256" key="7">
    <source>
        <dbReference type="HAMAP-Rule" id="MF_00092"/>
    </source>
</evidence>
<dbReference type="Pfam" id="PF01713">
    <property type="entry name" value="Smr"/>
    <property type="match status" value="1"/>
</dbReference>
<dbReference type="EC" id="3.6.4.-" evidence="7"/>
<dbReference type="GO" id="GO:0016887">
    <property type="term" value="F:ATP hydrolysis activity"/>
    <property type="evidence" value="ECO:0007669"/>
    <property type="project" value="InterPro"/>
</dbReference>
<dbReference type="Pfam" id="PF00488">
    <property type="entry name" value="MutS_V"/>
    <property type="match status" value="1"/>
</dbReference>
<dbReference type="SUPFAM" id="SSF52540">
    <property type="entry name" value="P-loop containing nucleoside triphosphate hydrolases"/>
    <property type="match status" value="1"/>
</dbReference>
<evidence type="ECO:0000256" key="8">
    <source>
        <dbReference type="SAM" id="Coils"/>
    </source>
</evidence>
<comment type="function">
    <text evidence="7">Acts as a ribosome collision sensor, splitting the ribosome into its 2 subunits. Detects stalled/collided 70S ribosomes which it binds and splits by an ATP-hydrolysis driven conformational change. Acts upstream of the ribosome quality control system (RQC), a ribosome-associated complex that mediates the extraction of incompletely synthesized nascent chains from stalled ribosomes and their subsequent degradation. Probably generates substrates for RQC.</text>
</comment>
<keyword evidence="7" id="KW-0540">Nuclease</keyword>
<dbReference type="AlphaFoldDB" id="A0A2N7PIZ4"/>
<dbReference type="PANTHER" id="PTHR48466">
    <property type="entry name" value="OS10G0509000 PROTEIN-RELATED"/>
    <property type="match status" value="1"/>
</dbReference>
<evidence type="ECO:0000256" key="1">
    <source>
        <dbReference type="ARBA" id="ARBA00022730"/>
    </source>
</evidence>
<evidence type="ECO:0000256" key="6">
    <source>
        <dbReference type="ARBA" id="ARBA00023125"/>
    </source>
</evidence>